<dbReference type="Pfam" id="PF00501">
    <property type="entry name" value="AMP-binding"/>
    <property type="match status" value="1"/>
</dbReference>
<name>A0A848CGS5_9BACT</name>
<dbReference type="GO" id="GO:0016874">
    <property type="term" value="F:ligase activity"/>
    <property type="evidence" value="ECO:0007669"/>
    <property type="project" value="UniProtKB-KW"/>
</dbReference>
<gene>
    <name evidence="3" type="ORF">HF854_02505</name>
</gene>
<dbReference type="PANTHER" id="PTHR43845">
    <property type="entry name" value="BLR5969 PROTEIN"/>
    <property type="match status" value="1"/>
</dbReference>
<evidence type="ECO:0000313" key="3">
    <source>
        <dbReference type="EMBL" id="NME51423.1"/>
    </source>
</evidence>
<evidence type="ECO:0000259" key="2">
    <source>
        <dbReference type="Pfam" id="PF00501"/>
    </source>
</evidence>
<dbReference type="Gene3D" id="3.40.50.12780">
    <property type="entry name" value="N-terminal domain of ligase-like"/>
    <property type="match status" value="1"/>
</dbReference>
<dbReference type="EMBL" id="JABAFY010000005">
    <property type="protein sequence ID" value="NME51423.1"/>
    <property type="molecule type" value="Genomic_DNA"/>
</dbReference>
<evidence type="ECO:0000256" key="1">
    <source>
        <dbReference type="SAM" id="MobiDB-lite"/>
    </source>
</evidence>
<dbReference type="InterPro" id="IPR000873">
    <property type="entry name" value="AMP-dep_synth/lig_dom"/>
</dbReference>
<sequence>MTASDPRSPAKARSTGQAPSLLPPAVRQALEHPGPFALGLDAWLAAECGETHPKGLAAAVRARQLELLNADLCHMALHSPLYRQRLAGVGRWSAAGLRPLHDLAELAELPFTMADDLRPGEALLCVSRDEVARMVTVSTSGSTGVPKRLAFSDAELARTRDFFAVGMAQMVTAGQHVAVLLPGAHRPRGITDLLAGSLAPQGVSVTACMDLADLLLCVPEQAPEGAAARLAAVRAAWQALAATAPAGLGLVLLPRQMACLWRAFPQTPPGLCAALCAADWLDPGLRRQVEQGWDCLVLDHYGSTESAFAGAVQCRCREGRHVRALDLLLEIVHPVTGKVLPAGETGELVITTLQRRAMPLLRYRTGDMASLLDGPCACGSPLPRLGPVLGRIEYAGQGFRVTHPRKGGSEERRSCTITL</sequence>
<feature type="domain" description="AMP-dependent synthetase/ligase" evidence="2">
    <location>
        <begin position="139"/>
        <end position="351"/>
    </location>
</feature>
<dbReference type="NCBIfam" id="NF045666">
    <property type="entry name" value="DVU1553_fam_AMP"/>
    <property type="match status" value="1"/>
</dbReference>
<reference evidence="3 4" key="1">
    <citation type="submission" date="2020-04" db="EMBL/GenBank/DDBJ databases">
        <authorList>
            <person name="Hitch T.C.A."/>
            <person name="Wylensek D."/>
            <person name="Clavel T."/>
        </authorList>
    </citation>
    <scope>NUCLEOTIDE SEQUENCE [LARGE SCALE GENOMIC DNA]</scope>
    <source>
        <strain evidence="3 4">PG-251-APC-1</strain>
    </source>
</reference>
<dbReference type="RefSeq" id="WP_168934860.1">
    <property type="nucleotide sequence ID" value="NZ_JABAFY010000005.1"/>
</dbReference>
<evidence type="ECO:0000313" key="4">
    <source>
        <dbReference type="Proteomes" id="UP000522333"/>
    </source>
</evidence>
<comment type="caution">
    <text evidence="3">The sequence shown here is derived from an EMBL/GenBank/DDBJ whole genome shotgun (WGS) entry which is preliminary data.</text>
</comment>
<dbReference type="AlphaFoldDB" id="A0A848CGS5"/>
<dbReference type="InterPro" id="IPR042099">
    <property type="entry name" value="ANL_N_sf"/>
</dbReference>
<dbReference type="Proteomes" id="UP000522333">
    <property type="component" value="Unassembled WGS sequence"/>
</dbReference>
<keyword evidence="3" id="KW-0436">Ligase</keyword>
<dbReference type="PANTHER" id="PTHR43845:SF1">
    <property type="entry name" value="BLR5969 PROTEIN"/>
    <property type="match status" value="1"/>
</dbReference>
<accession>A0A848CGS5</accession>
<organism evidence="3 4">
    <name type="scientific">Desulfovibrio piger</name>
    <dbReference type="NCBI Taxonomy" id="901"/>
    <lineage>
        <taxon>Bacteria</taxon>
        <taxon>Pseudomonadati</taxon>
        <taxon>Thermodesulfobacteriota</taxon>
        <taxon>Desulfovibrionia</taxon>
        <taxon>Desulfovibrionales</taxon>
        <taxon>Desulfovibrionaceae</taxon>
        <taxon>Desulfovibrio</taxon>
    </lineage>
</organism>
<protein>
    <submittedName>
        <fullName evidence="3">Phenylacetate--CoA ligase</fullName>
    </submittedName>
</protein>
<feature type="region of interest" description="Disordered" evidence="1">
    <location>
        <begin position="1"/>
        <end position="21"/>
    </location>
</feature>
<dbReference type="SUPFAM" id="SSF56801">
    <property type="entry name" value="Acetyl-CoA synthetase-like"/>
    <property type="match status" value="1"/>
</dbReference>
<proteinExistence type="predicted"/>